<dbReference type="AlphaFoldDB" id="A0A9X2H8K2"/>
<keyword evidence="4" id="KW-1185">Reference proteome</keyword>
<dbReference type="Pfam" id="PF08239">
    <property type="entry name" value="SH3_3"/>
    <property type="match status" value="1"/>
</dbReference>
<feature type="domain" description="SH3b" evidence="2">
    <location>
        <begin position="50"/>
        <end position="111"/>
    </location>
</feature>
<evidence type="ECO:0000259" key="2">
    <source>
        <dbReference type="Pfam" id="PF08239"/>
    </source>
</evidence>
<protein>
    <submittedName>
        <fullName evidence="3">SH3 domain-containing protein</fullName>
    </submittedName>
</protein>
<evidence type="ECO:0000313" key="4">
    <source>
        <dbReference type="Proteomes" id="UP001155220"/>
    </source>
</evidence>
<comment type="caution">
    <text evidence="3">The sequence shown here is derived from an EMBL/GenBank/DDBJ whole genome shotgun (WGS) entry which is preliminary data.</text>
</comment>
<keyword evidence="1" id="KW-0732">Signal</keyword>
<dbReference type="RefSeq" id="WP_253964091.1">
    <property type="nucleotide sequence ID" value="NZ_JALHBS010000047.1"/>
</dbReference>
<dbReference type="Gene3D" id="2.30.30.40">
    <property type="entry name" value="SH3 Domains"/>
    <property type="match status" value="1"/>
</dbReference>
<dbReference type="Proteomes" id="UP001155220">
    <property type="component" value="Unassembled WGS sequence"/>
</dbReference>
<gene>
    <name evidence="3" type="ORF">MJ956_08730</name>
</gene>
<organism evidence="3 4">
    <name type="scientific">Aurantimonas marianensis</name>
    <dbReference type="NCBI Taxonomy" id="2920428"/>
    <lineage>
        <taxon>Bacteria</taxon>
        <taxon>Pseudomonadati</taxon>
        <taxon>Pseudomonadota</taxon>
        <taxon>Alphaproteobacteria</taxon>
        <taxon>Hyphomicrobiales</taxon>
        <taxon>Aurantimonadaceae</taxon>
        <taxon>Aurantimonas</taxon>
    </lineage>
</organism>
<reference evidence="3" key="1">
    <citation type="submission" date="2022-03" db="EMBL/GenBank/DDBJ databases">
        <title>Aurantimonas Liuensis sp. Nov., isolated from the hadal seawater of the Mariana Trench.</title>
        <authorList>
            <person name="Liu R."/>
        </authorList>
    </citation>
    <scope>NUCLEOTIDE SEQUENCE</scope>
    <source>
        <strain evidence="3">LRZ36</strain>
    </source>
</reference>
<sequence>MTRTTSAVAAATLALTGLGVTSQALAGDCTGRVTGVRPISSYDHQSGAGFLAVRREPSARARQIGEVYAGDLVSVYDRSGNWYHVTCMEGDCENPYWGPANPSGWVSARYVRARGVCP</sequence>
<name>A0A9X2H8K2_9HYPH</name>
<feature type="signal peptide" evidence="1">
    <location>
        <begin position="1"/>
        <end position="26"/>
    </location>
</feature>
<accession>A0A9X2H8K2</accession>
<proteinExistence type="predicted"/>
<evidence type="ECO:0000313" key="3">
    <source>
        <dbReference type="EMBL" id="MCP3055233.1"/>
    </source>
</evidence>
<feature type="chain" id="PRO_5040796518" evidence="1">
    <location>
        <begin position="27"/>
        <end position="118"/>
    </location>
</feature>
<evidence type="ECO:0000256" key="1">
    <source>
        <dbReference type="SAM" id="SignalP"/>
    </source>
</evidence>
<dbReference type="EMBL" id="JALHBS010000047">
    <property type="protein sequence ID" value="MCP3055233.1"/>
    <property type="molecule type" value="Genomic_DNA"/>
</dbReference>
<dbReference type="InterPro" id="IPR003646">
    <property type="entry name" value="SH3-like_bac-type"/>
</dbReference>